<accession>A0A0F5LPZ1</accession>
<dbReference type="EMBL" id="LAJF01000089">
    <property type="protein sequence ID" value="KKB83737.1"/>
    <property type="molecule type" value="Genomic_DNA"/>
</dbReference>
<reference evidence="3 5" key="1">
    <citation type="submission" date="2015-03" db="EMBL/GenBank/DDBJ databases">
        <authorList>
            <person name="Hassan Y.I."/>
            <person name="Lepp D."/>
            <person name="Zhou T."/>
        </authorList>
    </citation>
    <scope>NUCLEOTIDE SEQUENCE [LARGE SCALE GENOMIC DNA]</scope>
    <source>
        <strain evidence="3 5">DSM 17137</strain>
    </source>
</reference>
<keyword evidence="5" id="KW-1185">Reference proteome</keyword>
<evidence type="ECO:0000313" key="4">
    <source>
        <dbReference type="EMBL" id="SHE72070.1"/>
    </source>
</evidence>
<feature type="region of interest" description="Disordered" evidence="1">
    <location>
        <begin position="72"/>
        <end position="91"/>
    </location>
</feature>
<keyword evidence="2" id="KW-1133">Transmembrane helix</keyword>
<feature type="transmembrane region" description="Helical" evidence="2">
    <location>
        <begin position="14"/>
        <end position="37"/>
    </location>
</feature>
<dbReference type="AlphaFoldDB" id="A0A0F5LPZ1"/>
<feature type="transmembrane region" description="Helical" evidence="2">
    <location>
        <begin position="49"/>
        <end position="70"/>
    </location>
</feature>
<evidence type="ECO:0000313" key="3">
    <source>
        <dbReference type="EMBL" id="KKB83737.1"/>
    </source>
</evidence>
<sequence>MPRAKARAPEPRKLASGMLVLTGFGALLLVPPLVYIFNQPISHFGVPQIVIYLFLVWVLLIIGTAVLTHFMPRSDGSEASDDTDDSTEGDS</sequence>
<name>A0A0F5LPZ1_9HYPH</name>
<evidence type="ECO:0000256" key="1">
    <source>
        <dbReference type="SAM" id="MobiDB-lite"/>
    </source>
</evidence>
<proteinExistence type="predicted"/>
<keyword evidence="2" id="KW-0812">Transmembrane</keyword>
<evidence type="ECO:0000313" key="5">
    <source>
        <dbReference type="Proteomes" id="UP000033608"/>
    </source>
</evidence>
<evidence type="ECO:0000313" key="6">
    <source>
        <dbReference type="Proteomes" id="UP000184533"/>
    </source>
</evidence>
<feature type="compositionally biased region" description="Acidic residues" evidence="1">
    <location>
        <begin position="78"/>
        <end position="91"/>
    </location>
</feature>
<protein>
    <submittedName>
        <fullName evidence="3">Uncharacterized protein</fullName>
    </submittedName>
</protein>
<dbReference type="STRING" id="1121477.SAMN02745223_00998"/>
<dbReference type="PATRIC" id="fig|1121477.3.peg.3903"/>
<gene>
    <name evidence="4" type="ORF">SAMN02745223_00998</name>
    <name evidence="3" type="ORF">VW29_13715</name>
</gene>
<dbReference type="Proteomes" id="UP000184533">
    <property type="component" value="Unassembled WGS sequence"/>
</dbReference>
<reference evidence="4 6" key="2">
    <citation type="submission" date="2016-11" db="EMBL/GenBank/DDBJ databases">
        <authorList>
            <person name="Jaros S."/>
            <person name="Januszkiewicz K."/>
            <person name="Wedrychowicz H."/>
        </authorList>
    </citation>
    <scope>NUCLEOTIDE SEQUENCE [LARGE SCALE GENOMIC DNA]</scope>
    <source>
        <strain evidence="4 6">DSM 17137</strain>
    </source>
</reference>
<dbReference type="Proteomes" id="UP000033608">
    <property type="component" value="Unassembled WGS sequence"/>
</dbReference>
<dbReference type="EMBL" id="FQVC01000002">
    <property type="protein sequence ID" value="SHE72070.1"/>
    <property type="molecule type" value="Genomic_DNA"/>
</dbReference>
<keyword evidence="2" id="KW-0472">Membrane</keyword>
<dbReference type="RefSeq" id="WP_046135814.1">
    <property type="nucleotide sequence ID" value="NZ_FQVC01000002.1"/>
</dbReference>
<organism evidence="3 5">
    <name type="scientific">Devosia limi DSM 17137</name>
    <dbReference type="NCBI Taxonomy" id="1121477"/>
    <lineage>
        <taxon>Bacteria</taxon>
        <taxon>Pseudomonadati</taxon>
        <taxon>Pseudomonadota</taxon>
        <taxon>Alphaproteobacteria</taxon>
        <taxon>Hyphomicrobiales</taxon>
        <taxon>Devosiaceae</taxon>
        <taxon>Devosia</taxon>
    </lineage>
</organism>
<evidence type="ECO:0000256" key="2">
    <source>
        <dbReference type="SAM" id="Phobius"/>
    </source>
</evidence>
<dbReference type="OrthoDB" id="8481795at2"/>